<reference evidence="2" key="1">
    <citation type="submission" date="2018-07" db="EMBL/GenBank/DDBJ databases">
        <title>Comparative genomics of catfishes provides insights into carnivory and benthic adaptation.</title>
        <authorList>
            <person name="Zhang Y."/>
            <person name="Wang D."/>
            <person name="Peng Z."/>
            <person name="Zheng S."/>
            <person name="Shao F."/>
            <person name="Tao W."/>
        </authorList>
    </citation>
    <scope>NUCLEOTIDE SEQUENCE</scope>
    <source>
        <strain evidence="2">Chongqing</strain>
    </source>
</reference>
<protein>
    <submittedName>
        <fullName evidence="2">Uncharacterized protein</fullName>
    </submittedName>
</protein>
<organism evidence="2 3">
    <name type="scientific">Silurus asotus</name>
    <name type="common">Amur catfish</name>
    <name type="synonym">Parasilurus asotus</name>
    <dbReference type="NCBI Taxonomy" id="30991"/>
    <lineage>
        <taxon>Eukaryota</taxon>
        <taxon>Metazoa</taxon>
        <taxon>Chordata</taxon>
        <taxon>Craniata</taxon>
        <taxon>Vertebrata</taxon>
        <taxon>Euteleostomi</taxon>
        <taxon>Actinopterygii</taxon>
        <taxon>Neopterygii</taxon>
        <taxon>Teleostei</taxon>
        <taxon>Ostariophysi</taxon>
        <taxon>Siluriformes</taxon>
        <taxon>Siluridae</taxon>
        <taxon>Silurus</taxon>
    </lineage>
</organism>
<name>A0AAD5AU37_SILAS</name>
<gene>
    <name evidence="2" type="ORF">C0J50_18971</name>
</gene>
<keyword evidence="3" id="KW-1185">Reference proteome</keyword>
<dbReference type="AlphaFoldDB" id="A0AAD5AU37"/>
<evidence type="ECO:0000313" key="3">
    <source>
        <dbReference type="Proteomes" id="UP001205998"/>
    </source>
</evidence>
<dbReference type="EMBL" id="MU551632">
    <property type="protein sequence ID" value="KAI5621562.1"/>
    <property type="molecule type" value="Genomic_DNA"/>
</dbReference>
<evidence type="ECO:0000313" key="2">
    <source>
        <dbReference type="EMBL" id="KAI5621562.1"/>
    </source>
</evidence>
<comment type="caution">
    <text evidence="2">The sequence shown here is derived from an EMBL/GenBank/DDBJ whole genome shotgun (WGS) entry which is preliminary data.</text>
</comment>
<sequence>MPDNNYSSGKVLHNRQFWLMDLAGDCKVQGKRPGDEIQQNQYSVSELLVPSPPDTDNNIHDNRGASPTPPPTNKPRVWAESERPSASRGPISAFVFTAGAGDCTGNRGAAALQDRRVSPEPEQPEAVKASQADRRRKPKRPGSTGEKLEFSSEAPRSIKALRAQCKALSFIRQFY</sequence>
<dbReference type="Proteomes" id="UP001205998">
    <property type="component" value="Unassembled WGS sequence"/>
</dbReference>
<evidence type="ECO:0000256" key="1">
    <source>
        <dbReference type="SAM" id="MobiDB-lite"/>
    </source>
</evidence>
<feature type="region of interest" description="Disordered" evidence="1">
    <location>
        <begin position="30"/>
        <end position="90"/>
    </location>
</feature>
<proteinExistence type="predicted"/>
<accession>A0AAD5AU37</accession>
<feature type="region of interest" description="Disordered" evidence="1">
    <location>
        <begin position="105"/>
        <end position="155"/>
    </location>
</feature>